<dbReference type="InterPro" id="IPR005149">
    <property type="entry name" value="Tscrpt_reg_PadR_N"/>
</dbReference>
<comment type="caution">
    <text evidence="4">The sequence shown here is derived from an EMBL/GenBank/DDBJ whole genome shotgun (WGS) entry which is preliminary data.</text>
</comment>
<evidence type="ECO:0000259" key="2">
    <source>
        <dbReference type="Pfam" id="PF03551"/>
    </source>
</evidence>
<dbReference type="Gene3D" id="6.10.140.190">
    <property type="match status" value="1"/>
</dbReference>
<accession>A0ABW2N2I4</accession>
<dbReference type="SUPFAM" id="SSF46785">
    <property type="entry name" value="Winged helix' DNA-binding domain"/>
    <property type="match status" value="1"/>
</dbReference>
<sequence length="216" mass="23721">MSIRQAMLAILEQGPMYGYQLRAEFEQRTGETWPLNIGQVYTTLTRLERDGLVEVVESEAEATTGRKVAGHGGVGEPLGPDRTHVSYRATEAGRSEVSEWFATPVPRSQPARDELAIKLAIAVTLPGVDVGTIIQRQRSATMTALQDYTRLKRSGRAATPTVPEDLAWSLVLDSLVFDAEAEVRWLDHCESRLRRAAAEQKAAHDDTHGSPDGGVR</sequence>
<proteinExistence type="predicted"/>
<feature type="domain" description="Transcription regulator PadR C-terminal" evidence="3">
    <location>
        <begin position="112"/>
        <end position="193"/>
    </location>
</feature>
<reference evidence="5" key="1">
    <citation type="journal article" date="2019" name="Int. J. Syst. Evol. Microbiol.">
        <title>The Global Catalogue of Microorganisms (GCM) 10K type strain sequencing project: providing services to taxonomists for standard genome sequencing and annotation.</title>
        <authorList>
            <consortium name="The Broad Institute Genomics Platform"/>
            <consortium name="The Broad Institute Genome Sequencing Center for Infectious Disease"/>
            <person name="Wu L."/>
            <person name="Ma J."/>
        </authorList>
    </citation>
    <scope>NUCLEOTIDE SEQUENCE [LARGE SCALE GENOMIC DNA]</scope>
    <source>
        <strain evidence="5">FCH27</strain>
    </source>
</reference>
<gene>
    <name evidence="4" type="ORF">ACFQO6_07400</name>
</gene>
<name>A0ABW2N2I4_9ACTN</name>
<dbReference type="PANTHER" id="PTHR43252:SF6">
    <property type="entry name" value="NEGATIVE TRANSCRIPTION REGULATOR PADR"/>
    <property type="match status" value="1"/>
</dbReference>
<dbReference type="RefSeq" id="WP_255890634.1">
    <property type="nucleotide sequence ID" value="NZ_JAFMZM010000003.1"/>
</dbReference>
<dbReference type="Proteomes" id="UP001596524">
    <property type="component" value="Unassembled WGS sequence"/>
</dbReference>
<evidence type="ECO:0000313" key="4">
    <source>
        <dbReference type="EMBL" id="MFC7360094.1"/>
    </source>
</evidence>
<evidence type="ECO:0000259" key="3">
    <source>
        <dbReference type="Pfam" id="PF10400"/>
    </source>
</evidence>
<dbReference type="InterPro" id="IPR036388">
    <property type="entry name" value="WH-like_DNA-bd_sf"/>
</dbReference>
<feature type="domain" description="Transcription regulator PadR N-terminal" evidence="2">
    <location>
        <begin position="7"/>
        <end position="68"/>
    </location>
</feature>
<feature type="region of interest" description="Disordered" evidence="1">
    <location>
        <begin position="63"/>
        <end position="83"/>
    </location>
</feature>
<dbReference type="EMBL" id="JBHTCH010000005">
    <property type="protein sequence ID" value="MFC7360094.1"/>
    <property type="molecule type" value="Genomic_DNA"/>
</dbReference>
<organism evidence="4 5">
    <name type="scientific">Nocardioides astragali</name>
    <dbReference type="NCBI Taxonomy" id="1776736"/>
    <lineage>
        <taxon>Bacteria</taxon>
        <taxon>Bacillati</taxon>
        <taxon>Actinomycetota</taxon>
        <taxon>Actinomycetes</taxon>
        <taxon>Propionibacteriales</taxon>
        <taxon>Nocardioidaceae</taxon>
        <taxon>Nocardioides</taxon>
    </lineage>
</organism>
<dbReference type="InterPro" id="IPR036390">
    <property type="entry name" value="WH_DNA-bd_sf"/>
</dbReference>
<evidence type="ECO:0000256" key="1">
    <source>
        <dbReference type="SAM" id="MobiDB-lite"/>
    </source>
</evidence>
<dbReference type="Pfam" id="PF10400">
    <property type="entry name" value="Vir_act_alpha_C"/>
    <property type="match status" value="1"/>
</dbReference>
<dbReference type="PANTHER" id="PTHR43252">
    <property type="entry name" value="TRANSCRIPTIONAL REGULATOR YQJI"/>
    <property type="match status" value="1"/>
</dbReference>
<dbReference type="InterPro" id="IPR018309">
    <property type="entry name" value="Tscrpt_reg_PadR_C"/>
</dbReference>
<protein>
    <submittedName>
        <fullName evidence="4">PadR family transcriptional regulator</fullName>
    </submittedName>
</protein>
<keyword evidence="5" id="KW-1185">Reference proteome</keyword>
<dbReference type="Gene3D" id="1.10.10.10">
    <property type="entry name" value="Winged helix-like DNA-binding domain superfamily/Winged helix DNA-binding domain"/>
    <property type="match status" value="1"/>
</dbReference>
<evidence type="ECO:0000313" key="5">
    <source>
        <dbReference type="Proteomes" id="UP001596524"/>
    </source>
</evidence>
<dbReference type="Pfam" id="PF03551">
    <property type="entry name" value="PadR"/>
    <property type="match status" value="1"/>
</dbReference>